<evidence type="ECO:0000313" key="2">
    <source>
        <dbReference type="EMBL" id="GMN36857.1"/>
    </source>
</evidence>
<keyword evidence="1" id="KW-0812">Transmembrane</keyword>
<reference evidence="2" key="1">
    <citation type="submission" date="2023-07" db="EMBL/GenBank/DDBJ databases">
        <title>draft genome sequence of fig (Ficus carica).</title>
        <authorList>
            <person name="Takahashi T."/>
            <person name="Nishimura K."/>
        </authorList>
    </citation>
    <scope>NUCLEOTIDE SEQUENCE</scope>
</reference>
<proteinExistence type="predicted"/>
<keyword evidence="1" id="KW-1133">Transmembrane helix</keyword>
<gene>
    <name evidence="2" type="ORF">TIFTF001_006352</name>
</gene>
<name>A0AA87ZMQ4_FICCA</name>
<dbReference type="EMBL" id="BTGU01000006">
    <property type="protein sequence ID" value="GMN36857.1"/>
    <property type="molecule type" value="Genomic_DNA"/>
</dbReference>
<evidence type="ECO:0000256" key="1">
    <source>
        <dbReference type="SAM" id="Phobius"/>
    </source>
</evidence>
<comment type="caution">
    <text evidence="2">The sequence shown here is derived from an EMBL/GenBank/DDBJ whole genome shotgun (WGS) entry which is preliminary data.</text>
</comment>
<feature type="transmembrane region" description="Helical" evidence="1">
    <location>
        <begin position="89"/>
        <end position="112"/>
    </location>
</feature>
<dbReference type="AlphaFoldDB" id="A0AA87ZMQ4"/>
<dbReference type="Proteomes" id="UP001187192">
    <property type="component" value="Unassembled WGS sequence"/>
</dbReference>
<organism evidence="2 3">
    <name type="scientific">Ficus carica</name>
    <name type="common">Common fig</name>
    <dbReference type="NCBI Taxonomy" id="3494"/>
    <lineage>
        <taxon>Eukaryota</taxon>
        <taxon>Viridiplantae</taxon>
        <taxon>Streptophyta</taxon>
        <taxon>Embryophyta</taxon>
        <taxon>Tracheophyta</taxon>
        <taxon>Spermatophyta</taxon>
        <taxon>Magnoliopsida</taxon>
        <taxon>eudicotyledons</taxon>
        <taxon>Gunneridae</taxon>
        <taxon>Pentapetalae</taxon>
        <taxon>rosids</taxon>
        <taxon>fabids</taxon>
        <taxon>Rosales</taxon>
        <taxon>Moraceae</taxon>
        <taxon>Ficeae</taxon>
        <taxon>Ficus</taxon>
    </lineage>
</organism>
<protein>
    <submittedName>
        <fullName evidence="2">Uncharacterized protein</fullName>
    </submittedName>
</protein>
<feature type="transmembrane region" description="Helical" evidence="1">
    <location>
        <begin position="56"/>
        <end position="77"/>
    </location>
</feature>
<sequence>MDECENYIVRVLKEKNLLEEHRCWSKEQDREVMQHISFDNRVSLDDMDLVFDNDSFYVIDFFFDVFAVFYLSIVFQYVNLIMEVVSPPFALIICLSDPSVGVVLVPLELLLCRVRGDFSATKSWLSIDRDTPSIIGVLSKRTLHVLDFSVPRYVPIIEFQSYSFPFKHH</sequence>
<accession>A0AA87ZMQ4</accession>
<evidence type="ECO:0000313" key="3">
    <source>
        <dbReference type="Proteomes" id="UP001187192"/>
    </source>
</evidence>
<keyword evidence="1" id="KW-0472">Membrane</keyword>
<keyword evidence="3" id="KW-1185">Reference proteome</keyword>